<dbReference type="AlphaFoldDB" id="A0A8K0T6D1"/>
<feature type="compositionally biased region" description="Gly residues" evidence="1">
    <location>
        <begin position="625"/>
        <end position="640"/>
    </location>
</feature>
<feature type="compositionally biased region" description="Acidic residues" evidence="1">
    <location>
        <begin position="162"/>
        <end position="174"/>
    </location>
</feature>
<keyword evidence="3" id="KW-1185">Reference proteome</keyword>
<feature type="compositionally biased region" description="Low complexity" evidence="1">
    <location>
        <begin position="704"/>
        <end position="721"/>
    </location>
</feature>
<feature type="compositionally biased region" description="Acidic residues" evidence="1">
    <location>
        <begin position="247"/>
        <end position="259"/>
    </location>
</feature>
<accession>A0A8K0T6D1</accession>
<feature type="compositionally biased region" description="Low complexity" evidence="1">
    <location>
        <begin position="750"/>
        <end position="759"/>
    </location>
</feature>
<gene>
    <name evidence="2" type="ORF">B0T11DRAFT_343047</name>
</gene>
<feature type="compositionally biased region" description="Basic and acidic residues" evidence="1">
    <location>
        <begin position="273"/>
        <end position="294"/>
    </location>
</feature>
<dbReference type="OrthoDB" id="3439935at2759"/>
<feature type="compositionally biased region" description="Polar residues" evidence="1">
    <location>
        <begin position="790"/>
        <end position="803"/>
    </location>
</feature>
<feature type="compositionally biased region" description="Basic and acidic residues" evidence="1">
    <location>
        <begin position="590"/>
        <end position="601"/>
    </location>
</feature>
<feature type="compositionally biased region" description="Low complexity" evidence="1">
    <location>
        <begin position="472"/>
        <end position="485"/>
    </location>
</feature>
<feature type="compositionally biased region" description="Polar residues" evidence="1">
    <location>
        <begin position="722"/>
        <end position="732"/>
    </location>
</feature>
<evidence type="ECO:0000313" key="2">
    <source>
        <dbReference type="EMBL" id="KAH7349856.1"/>
    </source>
</evidence>
<feature type="compositionally biased region" description="Polar residues" evidence="1">
    <location>
        <begin position="437"/>
        <end position="452"/>
    </location>
</feature>
<feature type="compositionally biased region" description="Polar residues" evidence="1">
    <location>
        <begin position="846"/>
        <end position="859"/>
    </location>
</feature>
<proteinExistence type="predicted"/>
<organism evidence="2 3">
    <name type="scientific">Plectosphaerella cucumerina</name>
    <dbReference type="NCBI Taxonomy" id="40658"/>
    <lineage>
        <taxon>Eukaryota</taxon>
        <taxon>Fungi</taxon>
        <taxon>Dikarya</taxon>
        <taxon>Ascomycota</taxon>
        <taxon>Pezizomycotina</taxon>
        <taxon>Sordariomycetes</taxon>
        <taxon>Hypocreomycetidae</taxon>
        <taxon>Glomerellales</taxon>
        <taxon>Plectosphaerellaceae</taxon>
        <taxon>Plectosphaerella</taxon>
    </lineage>
</organism>
<evidence type="ECO:0000256" key="1">
    <source>
        <dbReference type="SAM" id="MobiDB-lite"/>
    </source>
</evidence>
<evidence type="ECO:0000313" key="3">
    <source>
        <dbReference type="Proteomes" id="UP000813385"/>
    </source>
</evidence>
<feature type="compositionally biased region" description="Basic residues" evidence="1">
    <location>
        <begin position="217"/>
        <end position="226"/>
    </location>
</feature>
<feature type="compositionally biased region" description="Basic and acidic residues" evidence="1">
    <location>
        <begin position="324"/>
        <end position="338"/>
    </location>
</feature>
<feature type="compositionally biased region" description="Low complexity" evidence="1">
    <location>
        <begin position="201"/>
        <end position="213"/>
    </location>
</feature>
<sequence>MVKKRTPTLCEWALGFSIEDFVENKQRRQNKNAGKTSPRFKLEMSTDDESGEDSLKITYPRSEQAPAVATTKKVRFEKSPVKSALKKPAPETDSSEATETTTEAESTTEAETTTDAQTTTEAETTTSGGEQSSDAADSSDSSKSSTPRRKKGKRFIMSSDSSDADSTDDSEFDSDCSCRKCRHRARHLTRIGKDKCKKTKSSSSGSDTSSSGSDQKKQKKSPKGKKGSPESNKSNKSKKKQVPVQESENDGEDETSSEEETPKKAKKTKGGRGGKDKSKNKSSSSDKEDGDGKEKKKGGKNKAKNATDNNVGPEKETPAVTADTSEKSDNSSDKIGGERKKKPLPEPGLSPDLRRPNLILPVTAQVLQVEHAIEAMEDPRPNAFHDSHHGVVRVYHGPAYGNPYGTLYPVRDSTKAMLPVGTPHPLMNPYLNGFKTTTNPGEVANEGNSHWNFPTAAPMPNAPPEKRPSPPQQYRSPPQQPQAPAVETRQAPSPPRAPAMSGALDHPGSPQFLNVYPPGWTQNMRLNGYPVNVNMYSYGAPLRGDSWSKEGRERFAKLARDWRLRRNGPDIMSDNNAGPGLHSYQGAAQNDRRSTGEKSVHPDLQWETPVGPEVASWVNEQQSGGVAGDGAGDAWGGSGNGAANNDNANGWGGSWGKPPSNNGSKNGSQTGSKSGQASGGNGSWGAAPQWSPQASVKSGGNGGSNNSPQASNKSNKSSGSNRDNAQPDNSGWGNIPVPVDNSWGTTENNVGVSSRVSSGGSKGSKDSKGSKGSKGSKKSQNGCAPADQAVDNSVGPTQAQTNDDWNKSEEPSNNMPGAFKEDEGGMQNATFHQTGPPKDTGGYSWGDTSAAQEPVQVNW</sequence>
<feature type="compositionally biased region" description="Polar residues" evidence="1">
    <location>
        <begin position="659"/>
        <end position="676"/>
    </location>
</feature>
<feature type="region of interest" description="Disordered" evidence="1">
    <location>
        <begin position="22"/>
        <end position="356"/>
    </location>
</feature>
<feature type="region of interest" description="Disordered" evidence="1">
    <location>
        <begin position="622"/>
        <end position="859"/>
    </location>
</feature>
<feature type="region of interest" description="Disordered" evidence="1">
    <location>
        <begin position="437"/>
        <end position="510"/>
    </location>
</feature>
<dbReference type="Proteomes" id="UP000813385">
    <property type="component" value="Unassembled WGS sequence"/>
</dbReference>
<feature type="compositionally biased region" description="Basic residues" evidence="1">
    <location>
        <begin position="179"/>
        <end position="200"/>
    </location>
</feature>
<protein>
    <submittedName>
        <fullName evidence="2">Uncharacterized protein</fullName>
    </submittedName>
</protein>
<feature type="region of interest" description="Disordered" evidence="1">
    <location>
        <begin position="569"/>
        <end position="607"/>
    </location>
</feature>
<reference evidence="2" key="1">
    <citation type="journal article" date="2021" name="Nat. Commun.">
        <title>Genetic determinants of endophytism in the Arabidopsis root mycobiome.</title>
        <authorList>
            <person name="Mesny F."/>
            <person name="Miyauchi S."/>
            <person name="Thiergart T."/>
            <person name="Pickel B."/>
            <person name="Atanasova L."/>
            <person name="Karlsson M."/>
            <person name="Huettel B."/>
            <person name="Barry K.W."/>
            <person name="Haridas S."/>
            <person name="Chen C."/>
            <person name="Bauer D."/>
            <person name="Andreopoulos W."/>
            <person name="Pangilinan J."/>
            <person name="LaButti K."/>
            <person name="Riley R."/>
            <person name="Lipzen A."/>
            <person name="Clum A."/>
            <person name="Drula E."/>
            <person name="Henrissat B."/>
            <person name="Kohler A."/>
            <person name="Grigoriev I.V."/>
            <person name="Martin F.M."/>
            <person name="Hacquard S."/>
        </authorList>
    </citation>
    <scope>NUCLEOTIDE SEQUENCE</scope>
    <source>
        <strain evidence="2">MPI-CAGE-AT-0016</strain>
    </source>
</reference>
<feature type="compositionally biased region" description="Low complexity" evidence="1">
    <location>
        <begin position="91"/>
        <end position="145"/>
    </location>
</feature>
<comment type="caution">
    <text evidence="2">The sequence shown here is derived from an EMBL/GenBank/DDBJ whole genome shotgun (WGS) entry which is preliminary data.</text>
</comment>
<dbReference type="EMBL" id="JAGPXD010000006">
    <property type="protein sequence ID" value="KAH7349856.1"/>
    <property type="molecule type" value="Genomic_DNA"/>
</dbReference>
<name>A0A8K0T6D1_9PEZI</name>